<reference evidence="2 3" key="1">
    <citation type="journal article" date="2012" name="PLoS Pathog.">
        <title>Diverse lifestyles and strategies of plant pathogenesis encoded in the genomes of eighteen Dothideomycetes fungi.</title>
        <authorList>
            <person name="Ohm R.A."/>
            <person name="Feau N."/>
            <person name="Henrissat B."/>
            <person name="Schoch C.L."/>
            <person name="Horwitz B.A."/>
            <person name="Barry K.W."/>
            <person name="Condon B.J."/>
            <person name="Copeland A.C."/>
            <person name="Dhillon B."/>
            <person name="Glaser F."/>
            <person name="Hesse C.N."/>
            <person name="Kosti I."/>
            <person name="LaButti K."/>
            <person name="Lindquist E.A."/>
            <person name="Lucas S."/>
            <person name="Salamov A.A."/>
            <person name="Bradshaw R.E."/>
            <person name="Ciuffetti L."/>
            <person name="Hamelin R.C."/>
            <person name="Kema G.H.J."/>
            <person name="Lawrence C."/>
            <person name="Scott J.A."/>
            <person name="Spatafora J.W."/>
            <person name="Turgeon B.G."/>
            <person name="de Wit P.J.G.M."/>
            <person name="Zhong S."/>
            <person name="Goodwin S.B."/>
            <person name="Grigoriev I.V."/>
        </authorList>
    </citation>
    <scope>NUCLEOTIDE SEQUENCE [LARGE SCALE GENOMIC DNA]</scope>
    <source>
        <strain evidence="2 3">SO2202</strain>
    </source>
</reference>
<dbReference type="STRING" id="692275.N1QKU9"/>
<dbReference type="GeneID" id="27905728"/>
<dbReference type="HOGENOM" id="CLU_1251144_0_0_1"/>
<feature type="compositionally biased region" description="Polar residues" evidence="1">
    <location>
        <begin position="1"/>
        <end position="12"/>
    </location>
</feature>
<dbReference type="OrthoDB" id="5425130at2759"/>
<organism evidence="2 3">
    <name type="scientific">Sphaerulina musiva (strain SO2202)</name>
    <name type="common">Poplar stem canker fungus</name>
    <name type="synonym">Septoria musiva</name>
    <dbReference type="NCBI Taxonomy" id="692275"/>
    <lineage>
        <taxon>Eukaryota</taxon>
        <taxon>Fungi</taxon>
        <taxon>Dikarya</taxon>
        <taxon>Ascomycota</taxon>
        <taxon>Pezizomycotina</taxon>
        <taxon>Dothideomycetes</taxon>
        <taxon>Dothideomycetidae</taxon>
        <taxon>Mycosphaerellales</taxon>
        <taxon>Mycosphaerellaceae</taxon>
        <taxon>Sphaerulina</taxon>
    </lineage>
</organism>
<dbReference type="eggNOG" id="ENOG502T105">
    <property type="taxonomic scope" value="Eukaryota"/>
</dbReference>
<protein>
    <submittedName>
        <fullName evidence="2">Uncharacterized protein</fullName>
    </submittedName>
</protein>
<feature type="region of interest" description="Disordered" evidence="1">
    <location>
        <begin position="1"/>
        <end position="100"/>
    </location>
</feature>
<name>N1QKU9_SPHMS</name>
<evidence type="ECO:0000313" key="3">
    <source>
        <dbReference type="Proteomes" id="UP000016931"/>
    </source>
</evidence>
<keyword evidence="3" id="KW-1185">Reference proteome</keyword>
<evidence type="ECO:0000313" key="2">
    <source>
        <dbReference type="EMBL" id="EMF16917.1"/>
    </source>
</evidence>
<dbReference type="RefSeq" id="XP_016765038.1">
    <property type="nucleotide sequence ID" value="XM_016908591.1"/>
</dbReference>
<dbReference type="AlphaFoldDB" id="N1QKU9"/>
<sequence>MITENRTNSPPSASEPVRDFSAPDSEPNDHTTDFPCIEEPQPDPEKELLENISPTIPAPSPLPEDSPHKYGLRDSANTPPVPHATQDIQLPKARRKSSGLEIFKDGEDRRRGHNFKSSGFAYTRPLTLAQIKCYRGHAKLLLSRNRHAPVECAVCHIDDQAEHFSCSWCALRMCKYCRNDLAERGICALKERIKIAEMGNRVDSVHGSSDESLQDLGKVTSKST</sequence>
<dbReference type="Proteomes" id="UP000016931">
    <property type="component" value="Unassembled WGS sequence"/>
</dbReference>
<feature type="region of interest" description="Disordered" evidence="1">
    <location>
        <begin position="204"/>
        <end position="224"/>
    </location>
</feature>
<dbReference type="EMBL" id="KB456260">
    <property type="protein sequence ID" value="EMF16917.1"/>
    <property type="molecule type" value="Genomic_DNA"/>
</dbReference>
<accession>N1QKU9</accession>
<proteinExistence type="predicted"/>
<evidence type="ECO:0000256" key="1">
    <source>
        <dbReference type="SAM" id="MobiDB-lite"/>
    </source>
</evidence>
<gene>
    <name evidence="2" type="ORF">SEPMUDRAFT_35048</name>
</gene>